<feature type="region of interest" description="Disordered" evidence="1">
    <location>
        <begin position="380"/>
        <end position="401"/>
    </location>
</feature>
<protein>
    <submittedName>
        <fullName evidence="2">Uncharacterized protein</fullName>
    </submittedName>
</protein>
<dbReference type="AlphaFoldDB" id="W7TJJ8"/>
<dbReference type="EMBL" id="AZIL01003034">
    <property type="protein sequence ID" value="EWM20491.1"/>
    <property type="molecule type" value="Genomic_DNA"/>
</dbReference>
<feature type="compositionally biased region" description="Polar residues" evidence="1">
    <location>
        <begin position="773"/>
        <end position="794"/>
    </location>
</feature>
<dbReference type="OrthoDB" id="10402095at2759"/>
<accession>W7TJJ8</accession>
<keyword evidence="3" id="KW-1185">Reference proteome</keyword>
<reference evidence="2 3" key="1">
    <citation type="journal article" date="2014" name="Mol. Plant">
        <title>Chromosome Scale Genome Assembly and Transcriptome Profiling of Nannochloropsis gaditana in Nitrogen Depletion.</title>
        <authorList>
            <person name="Corteggiani Carpinelli E."/>
            <person name="Telatin A."/>
            <person name="Vitulo N."/>
            <person name="Forcato C."/>
            <person name="D'Angelo M."/>
            <person name="Schiavon R."/>
            <person name="Vezzi A."/>
            <person name="Giacometti G.M."/>
            <person name="Morosinotto T."/>
            <person name="Valle G."/>
        </authorList>
    </citation>
    <scope>NUCLEOTIDE SEQUENCE [LARGE SCALE GENOMIC DNA]</scope>
    <source>
        <strain evidence="2 3">B-31</strain>
    </source>
</reference>
<gene>
    <name evidence="2" type="ORF">Naga_100382g3</name>
</gene>
<comment type="caution">
    <text evidence="2">The sequence shown here is derived from an EMBL/GenBank/DDBJ whole genome shotgun (WGS) entry which is preliminary data.</text>
</comment>
<feature type="compositionally biased region" description="Low complexity" evidence="1">
    <location>
        <begin position="574"/>
        <end position="602"/>
    </location>
</feature>
<organism evidence="2 3">
    <name type="scientific">Nannochloropsis gaditana</name>
    <dbReference type="NCBI Taxonomy" id="72520"/>
    <lineage>
        <taxon>Eukaryota</taxon>
        <taxon>Sar</taxon>
        <taxon>Stramenopiles</taxon>
        <taxon>Ochrophyta</taxon>
        <taxon>Eustigmatophyceae</taxon>
        <taxon>Eustigmatales</taxon>
        <taxon>Monodopsidaceae</taxon>
        <taxon>Nannochloropsis</taxon>
    </lineage>
</organism>
<feature type="region of interest" description="Disordered" evidence="1">
    <location>
        <begin position="559"/>
        <end position="602"/>
    </location>
</feature>
<feature type="region of interest" description="Disordered" evidence="1">
    <location>
        <begin position="1"/>
        <end position="33"/>
    </location>
</feature>
<proteinExistence type="predicted"/>
<feature type="compositionally biased region" description="Polar residues" evidence="1">
    <location>
        <begin position="335"/>
        <end position="352"/>
    </location>
</feature>
<feature type="region of interest" description="Disordered" evidence="1">
    <location>
        <begin position="772"/>
        <end position="811"/>
    </location>
</feature>
<evidence type="ECO:0000256" key="1">
    <source>
        <dbReference type="SAM" id="MobiDB-lite"/>
    </source>
</evidence>
<dbReference type="Proteomes" id="UP000019335">
    <property type="component" value="Unassembled WGS sequence"/>
</dbReference>
<feature type="region of interest" description="Disordered" evidence="1">
    <location>
        <begin position="331"/>
        <end position="356"/>
    </location>
</feature>
<sequence length="827" mass="93694">METQALEEELLTKGQTSGASASEEEEGDGKGQSLLGTILERVDRPRMAEQFLDAFHAVQRRGKIHREGMVGMLRHWKKLSDLAGEDLTLGIGAAIANALKVEAWELQYRGGDTVKRSESWTGDSSLGIIHTPNSFQGRLSSKRFPTTVEEGPMGLLLEEELAAVEAGAARLKASPLFRERDDGYTGLLLIEVDRTEDRVIVASNQAYLDVFLGPGFLLSEGLARGCLEPFLFAAFVAHSDRDTWFRMNLEALCSPRFRPERGRRRDGVPRRERLLYSEFLKIFSRDGHVRLYWARLAQLEVSMREGEEEKMHFLLWMEPVPASRYITDRPEKTTQSKTTLFRQRPSAETGSLSREAREVCASVGEGEELGWRPLKLQDFSETEEKGDGASSGCGERQQVALQKRSPPSLFFPALASVPLPPGTSLPSLPSSWTVNTDQTRAGPPPGFLSPSGFPTPPFLFRSYSPSHPSSRYPLDSPAFPISSTLPDMFEIKSDFIKGLLPADPKTGLAGKSHGESTVTNPVVDVKCKHITKREMQRKKSKISCARNEGKAQGVFQVTAEPKHSPKHHKEQQQQERQLQQQQQQQQQEQQNHHQQQPGLPQQQHMSVFPISRSSQYLPSSIDMKGEMEQQYQRHPSIFFHTYQDPCWGVKDHQVFRQTHQGHDLNVDASILPPVAMLNEQQLDKQQKQLILRLFSHAHREHHYKQHKQHTTYIENHEACYLPLDGRERRHNADENEDLRGAYRHWDIHSEEIYDDHLQPYLQRQLQQHEQEHGWSTSCWPPSTPWQGGQSQPIQQGEHGHSPSPIPHSTTKVGTGLFLLSMAAAQRK</sequence>
<evidence type="ECO:0000313" key="2">
    <source>
        <dbReference type="EMBL" id="EWM20491.1"/>
    </source>
</evidence>
<name>W7TJJ8_9STRA</name>
<evidence type="ECO:0000313" key="3">
    <source>
        <dbReference type="Proteomes" id="UP000019335"/>
    </source>
</evidence>